<evidence type="ECO:0000313" key="2">
    <source>
        <dbReference type="EMBL" id="MFC4835231.1"/>
    </source>
</evidence>
<keyword evidence="1" id="KW-1133">Transmembrane helix</keyword>
<keyword evidence="1" id="KW-0812">Transmembrane</keyword>
<sequence length="112" mass="10945">MSRRDLMAGLLVTLAVAIGVLGPAATGSPDGVRAATMLVIALGLTAAVVGGAWGEWVTPATVRAPAALGVVAAGAAVLALVSGSAEALIALVVVITALWAVAILRHATTGRR</sequence>
<reference evidence="3" key="1">
    <citation type="journal article" date="2019" name="Int. J. Syst. Evol. Microbiol.">
        <title>The Global Catalogue of Microorganisms (GCM) 10K type strain sequencing project: providing services to taxonomists for standard genome sequencing and annotation.</title>
        <authorList>
            <consortium name="The Broad Institute Genomics Platform"/>
            <consortium name="The Broad Institute Genome Sequencing Center for Infectious Disease"/>
            <person name="Wu L."/>
            <person name="Ma J."/>
        </authorList>
    </citation>
    <scope>NUCLEOTIDE SEQUENCE [LARGE SCALE GENOMIC DNA]</scope>
    <source>
        <strain evidence="3">CCUG 50347</strain>
    </source>
</reference>
<proteinExistence type="predicted"/>
<name>A0ABV9RM30_9PSEU</name>
<dbReference type="Proteomes" id="UP001595909">
    <property type="component" value="Unassembled WGS sequence"/>
</dbReference>
<dbReference type="RefSeq" id="WP_274186935.1">
    <property type="nucleotide sequence ID" value="NZ_BAABHN010000048.1"/>
</dbReference>
<feature type="transmembrane region" description="Helical" evidence="1">
    <location>
        <begin position="87"/>
        <end position="104"/>
    </location>
</feature>
<comment type="caution">
    <text evidence="2">The sequence shown here is derived from an EMBL/GenBank/DDBJ whole genome shotgun (WGS) entry which is preliminary data.</text>
</comment>
<evidence type="ECO:0000313" key="3">
    <source>
        <dbReference type="Proteomes" id="UP001595909"/>
    </source>
</evidence>
<feature type="transmembrane region" description="Helical" evidence="1">
    <location>
        <begin position="60"/>
        <end position="81"/>
    </location>
</feature>
<feature type="transmembrane region" description="Helical" evidence="1">
    <location>
        <begin position="34"/>
        <end position="53"/>
    </location>
</feature>
<gene>
    <name evidence="2" type="ORF">ACFPEL_22675</name>
</gene>
<protein>
    <submittedName>
        <fullName evidence="2">Uncharacterized protein</fullName>
    </submittedName>
</protein>
<keyword evidence="1" id="KW-0472">Membrane</keyword>
<organism evidence="2 3">
    <name type="scientific">Actinomycetospora chibensis</name>
    <dbReference type="NCBI Taxonomy" id="663606"/>
    <lineage>
        <taxon>Bacteria</taxon>
        <taxon>Bacillati</taxon>
        <taxon>Actinomycetota</taxon>
        <taxon>Actinomycetes</taxon>
        <taxon>Pseudonocardiales</taxon>
        <taxon>Pseudonocardiaceae</taxon>
        <taxon>Actinomycetospora</taxon>
    </lineage>
</organism>
<accession>A0ABV9RM30</accession>
<evidence type="ECO:0000256" key="1">
    <source>
        <dbReference type="SAM" id="Phobius"/>
    </source>
</evidence>
<keyword evidence="3" id="KW-1185">Reference proteome</keyword>
<dbReference type="EMBL" id="JBHSIM010000048">
    <property type="protein sequence ID" value="MFC4835231.1"/>
    <property type="molecule type" value="Genomic_DNA"/>
</dbReference>